<feature type="compositionally biased region" description="Basic residues" evidence="1">
    <location>
        <begin position="158"/>
        <end position="169"/>
    </location>
</feature>
<dbReference type="Proteomes" id="UP000308133">
    <property type="component" value="Unassembled WGS sequence"/>
</dbReference>
<proteinExistence type="predicted"/>
<sequence length="187" mass="19677">MSDTEQPMTPGSSATAAPPATEVKFTEKEDRVLKVVFQCMRTVPEVDMKKLTELAGFNTEKTCSNTWGVIKKKLAAIAEQNGGSLATTPKSKKGATPKKRSKTGEDGEDNGDGDGDSPTKKPRKTPTKKSKVKSEETGDEDAAEGASPGEDVAETPAKKPRKTPVKKAAKVKDVVDEDAADAAEAGA</sequence>
<name>A0A4U7B886_9PEZI</name>
<comment type="caution">
    <text evidence="2">The sequence shown here is derived from an EMBL/GenBank/DDBJ whole genome shotgun (WGS) entry which is preliminary data.</text>
</comment>
<reference evidence="2 3" key="1">
    <citation type="submission" date="2018-02" db="EMBL/GenBank/DDBJ databases">
        <title>Draft genome sequences of Elsinoe sp., causing black scab on jojoba.</title>
        <authorList>
            <person name="Stodart B."/>
            <person name="Jeffress S."/>
            <person name="Ash G."/>
            <person name="Arun Chinnappa K."/>
        </authorList>
    </citation>
    <scope>NUCLEOTIDE SEQUENCE [LARGE SCALE GENOMIC DNA]</scope>
    <source>
        <strain evidence="2 3">Hillstone_2</strain>
    </source>
</reference>
<feature type="compositionally biased region" description="Basic residues" evidence="1">
    <location>
        <begin position="90"/>
        <end position="101"/>
    </location>
</feature>
<evidence type="ECO:0000313" key="2">
    <source>
        <dbReference type="EMBL" id="TKX26005.1"/>
    </source>
</evidence>
<feature type="compositionally biased region" description="Acidic residues" evidence="1">
    <location>
        <begin position="106"/>
        <end position="115"/>
    </location>
</feature>
<feature type="compositionally biased region" description="Low complexity" evidence="1">
    <location>
        <begin position="12"/>
        <end position="21"/>
    </location>
</feature>
<evidence type="ECO:0000256" key="1">
    <source>
        <dbReference type="SAM" id="MobiDB-lite"/>
    </source>
</evidence>
<evidence type="ECO:0000313" key="3">
    <source>
        <dbReference type="Proteomes" id="UP000308133"/>
    </source>
</evidence>
<feature type="region of interest" description="Disordered" evidence="1">
    <location>
        <begin position="1"/>
        <end position="23"/>
    </location>
</feature>
<organism evidence="2 3">
    <name type="scientific">Elsinoe australis</name>
    <dbReference type="NCBI Taxonomy" id="40998"/>
    <lineage>
        <taxon>Eukaryota</taxon>
        <taxon>Fungi</taxon>
        <taxon>Dikarya</taxon>
        <taxon>Ascomycota</taxon>
        <taxon>Pezizomycotina</taxon>
        <taxon>Dothideomycetes</taxon>
        <taxon>Dothideomycetidae</taxon>
        <taxon>Myriangiales</taxon>
        <taxon>Elsinoaceae</taxon>
        <taxon>Elsinoe</taxon>
    </lineage>
</organism>
<dbReference type="EMBL" id="PTQR01000021">
    <property type="protein sequence ID" value="TKX26005.1"/>
    <property type="molecule type" value="Genomic_DNA"/>
</dbReference>
<gene>
    <name evidence="2" type="ORF">C1H76_1852</name>
</gene>
<dbReference type="AlphaFoldDB" id="A0A4U7B886"/>
<feature type="compositionally biased region" description="Basic residues" evidence="1">
    <location>
        <begin position="120"/>
        <end position="131"/>
    </location>
</feature>
<protein>
    <submittedName>
        <fullName evidence="2">Uncharacterized protein</fullName>
    </submittedName>
</protein>
<accession>A0A4U7B886</accession>
<feature type="region of interest" description="Disordered" evidence="1">
    <location>
        <begin position="79"/>
        <end position="187"/>
    </location>
</feature>
<feature type="compositionally biased region" description="Polar residues" evidence="1">
    <location>
        <begin position="1"/>
        <end position="11"/>
    </location>
</feature>